<dbReference type="EMBL" id="KZ303848">
    <property type="protein sequence ID" value="PHZ13161.1"/>
    <property type="molecule type" value="Genomic_DNA"/>
</dbReference>
<gene>
    <name evidence="1" type="ORF">RHIMIDRAFT_129542</name>
</gene>
<accession>A0A2G4SWK2</accession>
<dbReference type="AlphaFoldDB" id="A0A2G4SWK2"/>
<organism evidence="1 2">
    <name type="scientific">Rhizopus microsporus ATCC 52813</name>
    <dbReference type="NCBI Taxonomy" id="1340429"/>
    <lineage>
        <taxon>Eukaryota</taxon>
        <taxon>Fungi</taxon>
        <taxon>Fungi incertae sedis</taxon>
        <taxon>Mucoromycota</taxon>
        <taxon>Mucoromycotina</taxon>
        <taxon>Mucoromycetes</taxon>
        <taxon>Mucorales</taxon>
        <taxon>Mucorineae</taxon>
        <taxon>Rhizopodaceae</taxon>
        <taxon>Rhizopus</taxon>
    </lineage>
</organism>
<reference evidence="1 2" key="1">
    <citation type="journal article" date="2016" name="Proc. Natl. Acad. Sci. U.S.A.">
        <title>Lipid metabolic changes in an early divergent fungus govern the establishment of a mutualistic symbiosis with endobacteria.</title>
        <authorList>
            <person name="Lastovetsky O.A."/>
            <person name="Gaspar M.L."/>
            <person name="Mondo S.J."/>
            <person name="LaButti K.M."/>
            <person name="Sandor L."/>
            <person name="Grigoriev I.V."/>
            <person name="Henry S.A."/>
            <person name="Pawlowska T.E."/>
        </authorList>
    </citation>
    <scope>NUCLEOTIDE SEQUENCE [LARGE SCALE GENOMIC DNA]</scope>
    <source>
        <strain evidence="1 2">ATCC 52813</strain>
    </source>
</reference>
<protein>
    <submittedName>
        <fullName evidence="1">Uncharacterized protein</fullName>
    </submittedName>
</protein>
<proteinExistence type="predicted"/>
<dbReference type="RefSeq" id="XP_023466869.1">
    <property type="nucleotide sequence ID" value="XM_023605523.1"/>
</dbReference>
<name>A0A2G4SWK2_RHIZD</name>
<dbReference type="GeneID" id="35436513"/>
<evidence type="ECO:0000313" key="2">
    <source>
        <dbReference type="Proteomes" id="UP000242254"/>
    </source>
</evidence>
<sequence length="164" mass="18481">MGHKMDTIYVSGNVELGCLEISGVPCQTKAWHDSRMKMPFVMKDMLMNIVKKTTVKLDDIHIVGYNINNEEIRLMDMDSPMGYVTRIRRLNEIPYPSSSDDYITCMIPLLQLAALGKVIMEDTLHIIHHTPRSLTVSNYPSARPVLPSCFLPSSLASSSKKPKN</sequence>
<evidence type="ECO:0000313" key="1">
    <source>
        <dbReference type="EMBL" id="PHZ13161.1"/>
    </source>
</evidence>
<dbReference type="Proteomes" id="UP000242254">
    <property type="component" value="Unassembled WGS sequence"/>
</dbReference>
<keyword evidence="2" id="KW-1185">Reference proteome</keyword>